<sequence>MILAHCQLSTCMVTSFHLCDTKVYSREPLEVHFAVVHHHIKKKKKHIYNAVLCKMQILQLPDATPSSPFKRFRVSGVHGKGKGRAL</sequence>
<evidence type="ECO:0000313" key="2">
    <source>
        <dbReference type="Proteomes" id="UP000683000"/>
    </source>
</evidence>
<accession>A0A8I2YX23</accession>
<gene>
    <name evidence="1" type="ORF">JVT61DRAFT_11707</name>
</gene>
<comment type="caution">
    <text evidence="1">The sequence shown here is derived from an EMBL/GenBank/DDBJ whole genome shotgun (WGS) entry which is preliminary data.</text>
</comment>
<organism evidence="1 2">
    <name type="scientific">Boletus reticuloceps</name>
    <dbReference type="NCBI Taxonomy" id="495285"/>
    <lineage>
        <taxon>Eukaryota</taxon>
        <taxon>Fungi</taxon>
        <taxon>Dikarya</taxon>
        <taxon>Basidiomycota</taxon>
        <taxon>Agaricomycotina</taxon>
        <taxon>Agaricomycetes</taxon>
        <taxon>Agaricomycetidae</taxon>
        <taxon>Boletales</taxon>
        <taxon>Boletineae</taxon>
        <taxon>Boletaceae</taxon>
        <taxon>Boletoideae</taxon>
        <taxon>Boletus</taxon>
    </lineage>
</organism>
<protein>
    <submittedName>
        <fullName evidence="1">Uncharacterized protein</fullName>
    </submittedName>
</protein>
<dbReference type="EMBL" id="JAGFBS010000005">
    <property type="protein sequence ID" value="KAG6379257.1"/>
    <property type="molecule type" value="Genomic_DNA"/>
</dbReference>
<evidence type="ECO:0000313" key="1">
    <source>
        <dbReference type="EMBL" id="KAG6379257.1"/>
    </source>
</evidence>
<reference evidence="1" key="1">
    <citation type="submission" date="2021-03" db="EMBL/GenBank/DDBJ databases">
        <title>Evolutionary innovations through gain and loss of genes in the ectomycorrhizal Boletales.</title>
        <authorList>
            <person name="Wu G."/>
            <person name="Miyauchi S."/>
            <person name="Morin E."/>
            <person name="Yang Z.-L."/>
            <person name="Xu J."/>
            <person name="Martin F.M."/>
        </authorList>
    </citation>
    <scope>NUCLEOTIDE SEQUENCE</scope>
    <source>
        <strain evidence="1">BR01</strain>
    </source>
</reference>
<keyword evidence="2" id="KW-1185">Reference proteome</keyword>
<dbReference type="AlphaFoldDB" id="A0A8I2YX23"/>
<dbReference type="Proteomes" id="UP000683000">
    <property type="component" value="Unassembled WGS sequence"/>
</dbReference>
<proteinExistence type="predicted"/>
<name>A0A8I2YX23_9AGAM</name>